<sequence length="442" mass="47799">MQKIYWHFMLIFCCMFFIGGVVYAGDLVIAGYTLVSKSKAGTSGYESTYKAIVINNGDYPAQNVTASLTGLPGSITAVDSNISFPDVQPRSSVISSDTFTLRQRRPAALPPLRLVWDISALYLYPDFTMNCTPDSLTLSQGSTTTMSCDFTSVNNFSGTITVSVVPQSAGLSAVPFAVSVSLSPQGTGRLHIAVNAESGMAPGGTAFTITASSDDKSHTFTQYVTIVETLSAPKVQIIYLVPADKEVDPQAVYGMERAIRHLQIWYQNALGLGKTFSLSYPAVRTYKTSQRAEWYTVYLNGTSNLFFWNNVTAEGFALSGGKFYDQDTLWIYYIDAEPSGDQLYGGAASVAVLPAHDVQGIGGKDPQQNICRWVGGLGHELGHAFGLPHPDPATDYFALMYGGYLSYPNAYLTGTDKSSLGNSPFFLPRAATNTLFDCSTLN</sequence>
<dbReference type="SUPFAM" id="SSF55486">
    <property type="entry name" value="Metalloproteases ('zincins'), catalytic domain"/>
    <property type="match status" value="1"/>
</dbReference>
<organism evidence="1 2">
    <name type="scientific">Candidatus Nitrobium versatile</name>
    <dbReference type="NCBI Taxonomy" id="2884831"/>
    <lineage>
        <taxon>Bacteria</taxon>
        <taxon>Pseudomonadati</taxon>
        <taxon>Nitrospirota</taxon>
        <taxon>Nitrospiria</taxon>
        <taxon>Nitrospirales</taxon>
        <taxon>Nitrospiraceae</taxon>
        <taxon>Candidatus Nitrobium</taxon>
    </lineage>
</organism>
<evidence type="ECO:0000313" key="2">
    <source>
        <dbReference type="Proteomes" id="UP000705867"/>
    </source>
</evidence>
<reference evidence="1" key="1">
    <citation type="journal article" date="2021" name="bioRxiv">
        <title>Unraveling nitrogen, sulfur and carbon metabolic pathways and microbial community transcriptional responses to substrate deprivation and toxicity stresses in a bioreactor mimicking anoxic brackish coastal sediment conditions.</title>
        <authorList>
            <person name="Martins P.D."/>
            <person name="Echeveste M.J."/>
            <person name="Arshad A."/>
            <person name="Kurth J."/>
            <person name="Ouboter H."/>
            <person name="Jetten M.S.M."/>
            <person name="Welte C.U."/>
        </authorList>
    </citation>
    <scope>NUCLEOTIDE SEQUENCE</scope>
    <source>
        <strain evidence="1">MAG_39</strain>
    </source>
</reference>
<protein>
    <submittedName>
        <fullName evidence="1">Uncharacterized protein</fullName>
    </submittedName>
</protein>
<comment type="caution">
    <text evidence="1">The sequence shown here is derived from an EMBL/GenBank/DDBJ whole genome shotgun (WGS) entry which is preliminary data.</text>
</comment>
<evidence type="ECO:0000313" key="1">
    <source>
        <dbReference type="EMBL" id="MBZ0154699.1"/>
    </source>
</evidence>
<accession>A0A953LYT1</accession>
<dbReference type="Proteomes" id="UP000705867">
    <property type="component" value="Unassembled WGS sequence"/>
</dbReference>
<dbReference type="AlphaFoldDB" id="A0A953LYT1"/>
<dbReference type="EMBL" id="JAIOIV010000010">
    <property type="protein sequence ID" value="MBZ0154699.1"/>
    <property type="molecule type" value="Genomic_DNA"/>
</dbReference>
<name>A0A953LYT1_9BACT</name>
<proteinExistence type="predicted"/>
<gene>
    <name evidence="1" type="ORF">K8I29_00605</name>
</gene>
<reference evidence="1" key="2">
    <citation type="submission" date="2021-08" db="EMBL/GenBank/DDBJ databases">
        <authorList>
            <person name="Dalcin Martins P."/>
        </authorList>
    </citation>
    <scope>NUCLEOTIDE SEQUENCE</scope>
    <source>
        <strain evidence="1">MAG_39</strain>
    </source>
</reference>